<dbReference type="Gene3D" id="1.25.40.10">
    <property type="entry name" value="Tetratricopeptide repeat domain"/>
    <property type="match status" value="1"/>
</dbReference>
<proteinExistence type="predicted"/>
<comment type="caution">
    <text evidence="1">The sequence shown here is derived from an EMBL/GenBank/DDBJ whole genome shotgun (WGS) entry which is preliminary data.</text>
</comment>
<dbReference type="InterPro" id="IPR011990">
    <property type="entry name" value="TPR-like_helical_dom_sf"/>
</dbReference>
<accession>X1C5P4</accession>
<feature type="non-terminal residue" evidence="1">
    <location>
        <position position="1"/>
    </location>
</feature>
<protein>
    <submittedName>
        <fullName evidence="1">Uncharacterized protein</fullName>
    </submittedName>
</protein>
<organism evidence="1">
    <name type="scientific">marine sediment metagenome</name>
    <dbReference type="NCBI Taxonomy" id="412755"/>
    <lineage>
        <taxon>unclassified sequences</taxon>
        <taxon>metagenomes</taxon>
        <taxon>ecological metagenomes</taxon>
    </lineage>
</organism>
<gene>
    <name evidence="1" type="ORF">S01H4_37882</name>
</gene>
<dbReference type="AlphaFoldDB" id="X1C5P4"/>
<dbReference type="EMBL" id="BART01020379">
    <property type="protein sequence ID" value="GAH03391.1"/>
    <property type="molecule type" value="Genomic_DNA"/>
</dbReference>
<dbReference type="SUPFAM" id="SSF48452">
    <property type="entry name" value="TPR-like"/>
    <property type="match status" value="1"/>
</dbReference>
<evidence type="ECO:0000313" key="1">
    <source>
        <dbReference type="EMBL" id="GAH03391.1"/>
    </source>
</evidence>
<name>X1C5P4_9ZZZZ</name>
<reference evidence="1" key="1">
    <citation type="journal article" date="2014" name="Front. Microbiol.">
        <title>High frequency of phylogenetically diverse reductive dehalogenase-homologous genes in deep subseafloor sedimentary metagenomes.</title>
        <authorList>
            <person name="Kawai M."/>
            <person name="Futagami T."/>
            <person name="Toyoda A."/>
            <person name="Takaki Y."/>
            <person name="Nishi S."/>
            <person name="Hori S."/>
            <person name="Arai W."/>
            <person name="Tsubouchi T."/>
            <person name="Morono Y."/>
            <person name="Uchiyama I."/>
            <person name="Ito T."/>
            <person name="Fujiyama A."/>
            <person name="Inagaki F."/>
            <person name="Takami H."/>
        </authorList>
    </citation>
    <scope>NUCLEOTIDE SEQUENCE</scope>
    <source>
        <strain evidence="1">Expedition CK06-06</strain>
    </source>
</reference>
<sequence length="217" mass="25253">IQEVYLNRQWDEAIKLIESLKILDQNDLLIKARSQFNLGEFSASLQTYKKCLELAEPRESTALQLEIAACLFKTEAYKKVLQYTAATVAPADEKTGKQIEYIEFTMHEKALLDKSLWIFFEEGKFRMPQLIFAYYLDVLCDVKTTSVETLEDDRVKFEKLLRVGSLENAANHLKMSDGNTNYKIILMINKLMSQYHSLKRELYEQSNQALSKQIKIF</sequence>